<keyword evidence="6" id="KW-0378">Hydrolase</keyword>
<dbReference type="PROSITE" id="PS50240">
    <property type="entry name" value="TRYPSIN_DOM"/>
    <property type="match status" value="1"/>
</dbReference>
<evidence type="ECO:0000256" key="7">
    <source>
        <dbReference type="ARBA" id="ARBA00022825"/>
    </source>
</evidence>
<dbReference type="InterPro" id="IPR001254">
    <property type="entry name" value="Trypsin_dom"/>
</dbReference>
<evidence type="ECO:0000256" key="5">
    <source>
        <dbReference type="ARBA" id="ARBA00022729"/>
    </source>
</evidence>
<evidence type="ECO:0000313" key="12">
    <source>
        <dbReference type="EMBL" id="JAD08173.1"/>
    </source>
</evidence>
<dbReference type="OrthoDB" id="10059102at2759"/>
<dbReference type="PRINTS" id="PR00722">
    <property type="entry name" value="CHYMOTRYPSIN"/>
</dbReference>
<dbReference type="PANTHER" id="PTHR24252">
    <property type="entry name" value="ACROSIN-RELATED"/>
    <property type="match status" value="1"/>
</dbReference>
<name>A0A0A1XCI5_ZEUCU</name>
<reference evidence="12" key="1">
    <citation type="submission" date="2014-11" db="EMBL/GenBank/DDBJ databases">
        <authorList>
            <person name="Geib S."/>
        </authorList>
    </citation>
    <scope>NUCLEOTIDE SEQUENCE</scope>
</reference>
<evidence type="ECO:0000256" key="9">
    <source>
        <dbReference type="ARBA" id="ARBA00023157"/>
    </source>
</evidence>
<organism evidence="12">
    <name type="scientific">Zeugodacus cucurbitae</name>
    <name type="common">Melon fruit fly</name>
    <name type="synonym">Bactrocera cucurbitae</name>
    <dbReference type="NCBI Taxonomy" id="28588"/>
    <lineage>
        <taxon>Eukaryota</taxon>
        <taxon>Metazoa</taxon>
        <taxon>Ecdysozoa</taxon>
        <taxon>Arthropoda</taxon>
        <taxon>Hexapoda</taxon>
        <taxon>Insecta</taxon>
        <taxon>Pterygota</taxon>
        <taxon>Neoptera</taxon>
        <taxon>Endopterygota</taxon>
        <taxon>Diptera</taxon>
        <taxon>Brachycera</taxon>
        <taxon>Muscomorpha</taxon>
        <taxon>Tephritoidea</taxon>
        <taxon>Tephritidae</taxon>
        <taxon>Zeugodacus</taxon>
        <taxon>Zeugodacus</taxon>
    </lineage>
</organism>
<dbReference type="GO" id="GO:0006508">
    <property type="term" value="P:proteolysis"/>
    <property type="evidence" value="ECO:0007669"/>
    <property type="project" value="UniProtKB-KW"/>
</dbReference>
<comment type="similarity">
    <text evidence="2">Belongs to the peptidase S1 family.</text>
</comment>
<keyword evidence="4" id="KW-0645">Protease</keyword>
<evidence type="ECO:0000256" key="2">
    <source>
        <dbReference type="ARBA" id="ARBA00007664"/>
    </source>
</evidence>
<proteinExistence type="inferred from homology"/>
<evidence type="ECO:0000259" key="11">
    <source>
        <dbReference type="PROSITE" id="PS50240"/>
    </source>
</evidence>
<dbReference type="GO" id="GO:0004252">
    <property type="term" value="F:serine-type endopeptidase activity"/>
    <property type="evidence" value="ECO:0007669"/>
    <property type="project" value="InterPro"/>
</dbReference>
<dbReference type="EMBL" id="GBXI01006119">
    <property type="protein sequence ID" value="JAD08173.1"/>
    <property type="molecule type" value="Transcribed_RNA"/>
</dbReference>
<dbReference type="SUPFAM" id="SSF50494">
    <property type="entry name" value="Trypsin-like serine proteases"/>
    <property type="match status" value="1"/>
</dbReference>
<evidence type="ECO:0000256" key="3">
    <source>
        <dbReference type="ARBA" id="ARBA00022525"/>
    </source>
</evidence>
<dbReference type="Gene3D" id="2.40.10.10">
    <property type="entry name" value="Trypsin-like serine proteases"/>
    <property type="match status" value="1"/>
</dbReference>
<dbReference type="AlphaFoldDB" id="A0A0A1XCI5"/>
<keyword evidence="5 10" id="KW-0732">Signal</keyword>
<dbReference type="CDD" id="cd00190">
    <property type="entry name" value="Tryp_SPc"/>
    <property type="match status" value="1"/>
</dbReference>
<evidence type="ECO:0000256" key="4">
    <source>
        <dbReference type="ARBA" id="ARBA00022670"/>
    </source>
</evidence>
<dbReference type="PROSITE" id="PS00134">
    <property type="entry name" value="TRYPSIN_HIS"/>
    <property type="match status" value="1"/>
</dbReference>
<keyword evidence="3" id="KW-0964">Secreted</keyword>
<sequence>MLRLRLQLLAAIAFSALAWTHAASTFSGASFSRIVGGTAARDISIPYIVSLRTFSFHICGGSIINARTVLTAAHCLVASDARDLQIHAGTKTRSSHEGVLIDVAAIHFDRRFSMDTMDYDIGLVRLARALTFSLRIQPIALPAAGDVVLDDDVALVAGWGYKSAYGPGSYVLQYARVPIINQAVCNKQLEGSVTDRMLCAGYAKGGIDACQMDSGGPLVVDEKLVGIVSWGVGCAQPNKPGVYTRVSALIDWVQTTLAEQYSDSIPRDKKK</sequence>
<reference evidence="12" key="2">
    <citation type="journal article" date="2015" name="Gigascience">
        <title>Reconstructing a comprehensive transcriptome assembly of a white-pupal translocated strain of the pest fruit fly Bactrocera cucurbitae.</title>
        <authorList>
            <person name="Sim S.B."/>
            <person name="Calla B."/>
            <person name="Hall B."/>
            <person name="DeRego T."/>
            <person name="Geib S.M."/>
        </authorList>
    </citation>
    <scope>NUCLEOTIDE SEQUENCE</scope>
</reference>
<feature type="chain" id="PRO_5001994771" evidence="10">
    <location>
        <begin position="23"/>
        <end position="271"/>
    </location>
</feature>
<dbReference type="InterPro" id="IPR009003">
    <property type="entry name" value="Peptidase_S1_PA"/>
</dbReference>
<dbReference type="InterPro" id="IPR043504">
    <property type="entry name" value="Peptidase_S1_PA_chymotrypsin"/>
</dbReference>
<evidence type="ECO:0000256" key="6">
    <source>
        <dbReference type="ARBA" id="ARBA00022801"/>
    </source>
</evidence>
<dbReference type="GO" id="GO:0005576">
    <property type="term" value="C:extracellular region"/>
    <property type="evidence" value="ECO:0007669"/>
    <property type="project" value="UniProtKB-SubCell"/>
</dbReference>
<dbReference type="FunFam" id="2.40.10.10:FF:000077">
    <property type="entry name" value="Predicted protein"/>
    <property type="match status" value="1"/>
</dbReference>
<dbReference type="PANTHER" id="PTHR24252:SF7">
    <property type="entry name" value="HYALIN"/>
    <property type="match status" value="1"/>
</dbReference>
<evidence type="ECO:0000256" key="1">
    <source>
        <dbReference type="ARBA" id="ARBA00004613"/>
    </source>
</evidence>
<feature type="domain" description="Peptidase S1" evidence="11">
    <location>
        <begin position="34"/>
        <end position="258"/>
    </location>
</feature>
<feature type="signal peptide" evidence="10">
    <location>
        <begin position="1"/>
        <end position="22"/>
    </location>
</feature>
<evidence type="ECO:0000256" key="10">
    <source>
        <dbReference type="SAM" id="SignalP"/>
    </source>
</evidence>
<dbReference type="Pfam" id="PF00089">
    <property type="entry name" value="Trypsin"/>
    <property type="match status" value="1"/>
</dbReference>
<dbReference type="InterPro" id="IPR001314">
    <property type="entry name" value="Peptidase_S1A"/>
</dbReference>
<protein>
    <submittedName>
        <fullName evidence="12">Trypsin-4</fullName>
    </submittedName>
</protein>
<dbReference type="SMR" id="A0A0A1XCI5"/>
<keyword evidence="7" id="KW-0720">Serine protease</keyword>
<dbReference type="SMART" id="SM00020">
    <property type="entry name" value="Tryp_SPc"/>
    <property type="match status" value="1"/>
</dbReference>
<dbReference type="InterPro" id="IPR018114">
    <property type="entry name" value="TRYPSIN_HIS"/>
</dbReference>
<dbReference type="GeneID" id="105215543"/>
<keyword evidence="8" id="KW-0865">Zymogen</keyword>
<comment type="subcellular location">
    <subcellularLocation>
        <location evidence="1">Secreted</location>
    </subcellularLocation>
</comment>
<keyword evidence="9" id="KW-1015">Disulfide bond</keyword>
<evidence type="ECO:0000256" key="8">
    <source>
        <dbReference type="ARBA" id="ARBA00023145"/>
    </source>
</evidence>
<accession>A0A0A1XCI5</accession>
<gene>
    <name evidence="12" type="primary">TRYP4_2</name>
    <name evidence="12" type="ORF">g.3716</name>
</gene>